<sequence>MDNIFAKRFCSVKQGIEKAEKYFVNSGKHSVFFGRLMPIVRTYISFPAGMAKMNYLTFLGYSSAGALLWNTFLISLGYYMGEHWEKISLFFGINKIAISLIVLMLVGIVWVNKKKR</sequence>
<name>A0A645G8T4_9ZZZZ</name>
<keyword evidence="5 6" id="KW-0472">Membrane</keyword>
<evidence type="ECO:0000259" key="7">
    <source>
        <dbReference type="Pfam" id="PF09335"/>
    </source>
</evidence>
<gene>
    <name evidence="8" type="ORF">SDC9_167711</name>
</gene>
<evidence type="ECO:0000256" key="6">
    <source>
        <dbReference type="SAM" id="Phobius"/>
    </source>
</evidence>
<evidence type="ECO:0000256" key="1">
    <source>
        <dbReference type="ARBA" id="ARBA00004651"/>
    </source>
</evidence>
<dbReference type="PANTHER" id="PTHR42709:SF6">
    <property type="entry name" value="UNDECAPRENYL PHOSPHATE TRANSPORTER A"/>
    <property type="match status" value="1"/>
</dbReference>
<keyword evidence="2" id="KW-1003">Cell membrane</keyword>
<evidence type="ECO:0000256" key="5">
    <source>
        <dbReference type="ARBA" id="ARBA00023136"/>
    </source>
</evidence>
<reference evidence="8" key="1">
    <citation type="submission" date="2019-08" db="EMBL/GenBank/DDBJ databases">
        <authorList>
            <person name="Kucharzyk K."/>
            <person name="Murdoch R.W."/>
            <person name="Higgins S."/>
            <person name="Loffler F."/>
        </authorList>
    </citation>
    <scope>NUCLEOTIDE SEQUENCE</scope>
</reference>
<organism evidence="8">
    <name type="scientific">bioreactor metagenome</name>
    <dbReference type="NCBI Taxonomy" id="1076179"/>
    <lineage>
        <taxon>unclassified sequences</taxon>
        <taxon>metagenomes</taxon>
        <taxon>ecological metagenomes</taxon>
    </lineage>
</organism>
<dbReference type="InterPro" id="IPR051311">
    <property type="entry name" value="DedA_domain"/>
</dbReference>
<evidence type="ECO:0000256" key="3">
    <source>
        <dbReference type="ARBA" id="ARBA00022692"/>
    </source>
</evidence>
<protein>
    <recommendedName>
        <fullName evidence="7">VTT domain-containing protein</fullName>
    </recommendedName>
</protein>
<evidence type="ECO:0000256" key="4">
    <source>
        <dbReference type="ARBA" id="ARBA00022989"/>
    </source>
</evidence>
<comment type="caution">
    <text evidence="8">The sequence shown here is derived from an EMBL/GenBank/DDBJ whole genome shotgun (WGS) entry which is preliminary data.</text>
</comment>
<dbReference type="InterPro" id="IPR032816">
    <property type="entry name" value="VTT_dom"/>
</dbReference>
<feature type="transmembrane region" description="Helical" evidence="6">
    <location>
        <begin position="87"/>
        <end position="111"/>
    </location>
</feature>
<evidence type="ECO:0000256" key="2">
    <source>
        <dbReference type="ARBA" id="ARBA00022475"/>
    </source>
</evidence>
<dbReference type="AlphaFoldDB" id="A0A645G8T4"/>
<comment type="subcellular location">
    <subcellularLocation>
        <location evidence="1">Cell membrane</location>
        <topology evidence="1">Multi-pass membrane protein</topology>
    </subcellularLocation>
</comment>
<feature type="domain" description="VTT" evidence="7">
    <location>
        <begin position="16"/>
        <end position="78"/>
    </location>
</feature>
<dbReference type="PANTHER" id="PTHR42709">
    <property type="entry name" value="ALKALINE PHOSPHATASE LIKE PROTEIN"/>
    <property type="match status" value="1"/>
</dbReference>
<dbReference type="Pfam" id="PF09335">
    <property type="entry name" value="VTT_dom"/>
    <property type="match status" value="1"/>
</dbReference>
<dbReference type="EMBL" id="VSSQ01068060">
    <property type="protein sequence ID" value="MPN20333.1"/>
    <property type="molecule type" value="Genomic_DNA"/>
</dbReference>
<feature type="transmembrane region" description="Helical" evidence="6">
    <location>
        <begin position="58"/>
        <end position="81"/>
    </location>
</feature>
<keyword evidence="4 6" id="KW-1133">Transmembrane helix</keyword>
<proteinExistence type="predicted"/>
<accession>A0A645G8T4</accession>
<keyword evidence="3 6" id="KW-0812">Transmembrane</keyword>
<evidence type="ECO:0000313" key="8">
    <source>
        <dbReference type="EMBL" id="MPN20333.1"/>
    </source>
</evidence>
<dbReference type="GO" id="GO:0005886">
    <property type="term" value="C:plasma membrane"/>
    <property type="evidence" value="ECO:0007669"/>
    <property type="project" value="UniProtKB-SubCell"/>
</dbReference>